<dbReference type="RefSeq" id="WP_289268052.1">
    <property type="nucleotide sequence ID" value="NZ_OX365700.1"/>
</dbReference>
<gene>
    <name evidence="4" type="ORF">DNFV4_01523</name>
</gene>
<dbReference type="EMBL" id="OX365700">
    <property type="protein sequence ID" value="CAI4031092.1"/>
    <property type="molecule type" value="Genomic_DNA"/>
</dbReference>
<dbReference type="SUPFAM" id="SSF53850">
    <property type="entry name" value="Periplasmic binding protein-like II"/>
    <property type="match status" value="1"/>
</dbReference>
<dbReference type="KEGG" id="nti:DNFV4_01523"/>
<reference evidence="4" key="1">
    <citation type="submission" date="2022-10" db="EMBL/GenBank/DDBJ databases">
        <authorList>
            <person name="Koch H."/>
        </authorList>
    </citation>
    <scope>NUCLEOTIDE SEQUENCE</scope>
    <source>
        <strain evidence="4">DNF</strain>
    </source>
</reference>
<dbReference type="Pfam" id="PF12849">
    <property type="entry name" value="PBP_like_2"/>
    <property type="match status" value="1"/>
</dbReference>
<accession>A0AA86MXY8</accession>
<feature type="transmembrane region" description="Helical" evidence="2">
    <location>
        <begin position="25"/>
        <end position="48"/>
    </location>
</feature>
<evidence type="ECO:0000259" key="3">
    <source>
        <dbReference type="Pfam" id="PF12849"/>
    </source>
</evidence>
<keyword evidence="5" id="KW-1185">Reference proteome</keyword>
<name>A0AA86MXY8_9BACT</name>
<sequence length="308" mass="33603">MTPHDMQHGPTCSSGLRRRRRPVPWFPFFGHGLFPLIAALICLASFAVSSITPGLAADLRGNLTIAGNGPEQPLFESLARAFEKQYPGVYVDLLWDKNSKPAEIVRSGEAQVAVTGTADPDLRSTQIAWDGIGIVVHLSNTTKDMTWQQIGELFSGKYSFWSELGGPDTKILLIDRPKYENVRDAFEEQLGIVGKIPSSATTISRDDKVIKKVVGTLPPNSAVSYVSLEQALAAVHSGVAIRLLAIDKVEPEEPTVKDGRYKLRRPVLLLSAKEAPPLVQAFEEFCLSAAGQKIIDELYTPLGARPKS</sequence>
<protein>
    <submittedName>
        <fullName evidence="4">Phosphate ABC transporter, periplasmic phosphate-binding protein PstS (TC 3.A.1.7.1)</fullName>
    </submittedName>
</protein>
<dbReference type="AlphaFoldDB" id="A0AA86MXY8"/>
<evidence type="ECO:0000313" key="4">
    <source>
        <dbReference type="EMBL" id="CAI4031092.1"/>
    </source>
</evidence>
<keyword evidence="1" id="KW-0732">Signal</keyword>
<dbReference type="InterPro" id="IPR050811">
    <property type="entry name" value="Phosphate_ABC_transporter"/>
</dbReference>
<dbReference type="Proteomes" id="UP001179121">
    <property type="component" value="Chromosome"/>
</dbReference>
<evidence type="ECO:0000256" key="1">
    <source>
        <dbReference type="ARBA" id="ARBA00022729"/>
    </source>
</evidence>
<keyword evidence="2" id="KW-0812">Transmembrane</keyword>
<proteinExistence type="predicted"/>
<evidence type="ECO:0000313" key="5">
    <source>
        <dbReference type="Proteomes" id="UP001179121"/>
    </source>
</evidence>
<dbReference type="PANTHER" id="PTHR30570:SF1">
    <property type="entry name" value="PHOSPHATE-BINDING PROTEIN PSTS"/>
    <property type="match status" value="1"/>
</dbReference>
<dbReference type="InterPro" id="IPR024370">
    <property type="entry name" value="PBP_domain"/>
</dbReference>
<keyword evidence="2" id="KW-1133">Transmembrane helix</keyword>
<dbReference type="Gene3D" id="3.40.190.10">
    <property type="entry name" value="Periplasmic binding protein-like II"/>
    <property type="match status" value="2"/>
</dbReference>
<organism evidence="4 5">
    <name type="scientific">Nitrospira tepida</name>
    <dbReference type="NCBI Taxonomy" id="2973512"/>
    <lineage>
        <taxon>Bacteria</taxon>
        <taxon>Pseudomonadati</taxon>
        <taxon>Nitrospirota</taxon>
        <taxon>Nitrospiria</taxon>
        <taxon>Nitrospirales</taxon>
        <taxon>Nitrospiraceae</taxon>
        <taxon>Nitrospira</taxon>
    </lineage>
</organism>
<dbReference type="PANTHER" id="PTHR30570">
    <property type="entry name" value="PERIPLASMIC PHOSPHATE BINDING COMPONENT OF PHOSPHATE ABC TRANSPORTER"/>
    <property type="match status" value="1"/>
</dbReference>
<feature type="domain" description="PBP" evidence="3">
    <location>
        <begin position="59"/>
        <end position="289"/>
    </location>
</feature>
<evidence type="ECO:0000256" key="2">
    <source>
        <dbReference type="SAM" id="Phobius"/>
    </source>
</evidence>
<keyword evidence="2" id="KW-0472">Membrane</keyword>